<dbReference type="PANTHER" id="PTHR44825">
    <property type="match status" value="1"/>
</dbReference>
<name>A0A6P8XV57_DROAB</name>
<dbReference type="PROSITE" id="PS50076">
    <property type="entry name" value="DNAJ_2"/>
    <property type="match status" value="1"/>
</dbReference>
<evidence type="ECO:0000313" key="4">
    <source>
        <dbReference type="RefSeq" id="XP_034117154.1"/>
    </source>
</evidence>
<dbReference type="InterPro" id="IPR001623">
    <property type="entry name" value="DnaJ_domain"/>
</dbReference>
<dbReference type="PRINTS" id="PR00625">
    <property type="entry name" value="JDOMAIN"/>
</dbReference>
<keyword evidence="1" id="KW-0812">Transmembrane</keyword>
<dbReference type="PANTHER" id="PTHR44825:SF1">
    <property type="entry name" value="DNAJ HOMOLOG SUBFAMILY C MEMBER 4"/>
    <property type="match status" value="1"/>
</dbReference>
<evidence type="ECO:0000259" key="2">
    <source>
        <dbReference type="PROSITE" id="PS50076"/>
    </source>
</evidence>
<dbReference type="Gene3D" id="1.10.287.110">
    <property type="entry name" value="DnaJ domain"/>
    <property type="match status" value="1"/>
</dbReference>
<protein>
    <submittedName>
        <fullName evidence="4">Chaperone protein DnaJ</fullName>
    </submittedName>
</protein>
<evidence type="ECO:0000313" key="3">
    <source>
        <dbReference type="Proteomes" id="UP000515160"/>
    </source>
</evidence>
<dbReference type="Pfam" id="PF00226">
    <property type="entry name" value="DnaJ"/>
    <property type="match status" value="1"/>
</dbReference>
<reference evidence="4" key="1">
    <citation type="submission" date="2025-08" db="UniProtKB">
        <authorList>
            <consortium name="RefSeq"/>
        </authorList>
    </citation>
    <scope>IDENTIFICATION</scope>
    <source>
        <strain evidence="4">15112-1751.03</strain>
        <tissue evidence="4">Whole Adult</tissue>
    </source>
</reference>
<accession>A0A6P8XV57</accession>
<dbReference type="SUPFAM" id="SSF46565">
    <property type="entry name" value="Chaperone J-domain"/>
    <property type="match status" value="1"/>
</dbReference>
<dbReference type="AlphaFoldDB" id="A0A6P8XV57"/>
<keyword evidence="1" id="KW-1133">Transmembrane helix</keyword>
<dbReference type="OrthoDB" id="66964at2759"/>
<dbReference type="GeneID" id="117576489"/>
<dbReference type="RefSeq" id="XP_034117154.1">
    <property type="nucleotide sequence ID" value="XM_034261263.2"/>
</dbReference>
<dbReference type="Proteomes" id="UP000515160">
    <property type="component" value="Chromosome 2R"/>
</dbReference>
<evidence type="ECO:0000256" key="1">
    <source>
        <dbReference type="SAM" id="Phobius"/>
    </source>
</evidence>
<proteinExistence type="predicted"/>
<dbReference type="InterPro" id="IPR036869">
    <property type="entry name" value="J_dom_sf"/>
</dbReference>
<dbReference type="SMART" id="SM00271">
    <property type="entry name" value="DnaJ"/>
    <property type="match status" value="1"/>
</dbReference>
<sequence>MITHTRRNFLASFRYISHHSRPRYPILNSRKNYYDVLNVPINSSIAEIKQAYIKLSKKYHPDGNSSTRNSGEFVKVCEAYKVLYKRASRQSYDDRLRSQFYMVPPMDVSFTSKNVHNSWKKYQASMRSKQFGRNLPNFHGSSIFQKKLRAIKNNSSITVIPRIVPDNLGGDAHDVRISYPFNSSDYKWNLKFIYYLTGFSVIGALLVTNCMKKRKRHSEILSYNAFVEI</sequence>
<keyword evidence="3" id="KW-1185">Reference proteome</keyword>
<feature type="transmembrane region" description="Helical" evidence="1">
    <location>
        <begin position="192"/>
        <end position="211"/>
    </location>
</feature>
<keyword evidence="1" id="KW-0472">Membrane</keyword>
<dbReference type="CDD" id="cd06257">
    <property type="entry name" value="DnaJ"/>
    <property type="match status" value="1"/>
</dbReference>
<dbReference type="InterPro" id="IPR052763">
    <property type="entry name" value="DnaJ_C4"/>
</dbReference>
<feature type="domain" description="J" evidence="2">
    <location>
        <begin position="32"/>
        <end position="96"/>
    </location>
</feature>
<gene>
    <name evidence="4" type="primary">LOC117576489</name>
</gene>
<organism evidence="3 4">
    <name type="scientific">Drosophila albomicans</name>
    <name type="common">Fruit fly</name>
    <dbReference type="NCBI Taxonomy" id="7291"/>
    <lineage>
        <taxon>Eukaryota</taxon>
        <taxon>Metazoa</taxon>
        <taxon>Ecdysozoa</taxon>
        <taxon>Arthropoda</taxon>
        <taxon>Hexapoda</taxon>
        <taxon>Insecta</taxon>
        <taxon>Pterygota</taxon>
        <taxon>Neoptera</taxon>
        <taxon>Endopterygota</taxon>
        <taxon>Diptera</taxon>
        <taxon>Brachycera</taxon>
        <taxon>Muscomorpha</taxon>
        <taxon>Ephydroidea</taxon>
        <taxon>Drosophilidae</taxon>
        <taxon>Drosophila</taxon>
    </lineage>
</organism>